<dbReference type="InterPro" id="IPR016032">
    <property type="entry name" value="Sig_transdc_resp-reg_C-effctor"/>
</dbReference>
<dbReference type="CDD" id="cd06170">
    <property type="entry name" value="LuxR_C_like"/>
    <property type="match status" value="1"/>
</dbReference>
<dbReference type="PANTHER" id="PTHR44688:SF16">
    <property type="entry name" value="DNA-BINDING TRANSCRIPTIONAL ACTIVATOR DEVR_DOSR"/>
    <property type="match status" value="1"/>
</dbReference>
<proteinExistence type="predicted"/>
<feature type="domain" description="HTH luxR-type" evidence="4">
    <location>
        <begin position="183"/>
        <end position="248"/>
    </location>
</feature>
<gene>
    <name evidence="5" type="ORF">EPA93_45700</name>
</gene>
<evidence type="ECO:0000256" key="1">
    <source>
        <dbReference type="ARBA" id="ARBA00023015"/>
    </source>
</evidence>
<keyword evidence="1" id="KW-0805">Transcription regulation</keyword>
<dbReference type="EMBL" id="CP035758">
    <property type="protein sequence ID" value="QBD82874.1"/>
    <property type="molecule type" value="Genomic_DNA"/>
</dbReference>
<dbReference type="InterPro" id="IPR036388">
    <property type="entry name" value="WH-like_DNA-bd_sf"/>
</dbReference>
<dbReference type="Proteomes" id="UP000290365">
    <property type="component" value="Chromosome"/>
</dbReference>
<reference evidence="5 6" key="1">
    <citation type="submission" date="2019-01" db="EMBL/GenBank/DDBJ databases">
        <title>Ktedonosporobacter rubrisoli SCAWS-G2.</title>
        <authorList>
            <person name="Huang Y."/>
            <person name="Yan B."/>
        </authorList>
    </citation>
    <scope>NUCLEOTIDE SEQUENCE [LARGE SCALE GENOMIC DNA]</scope>
    <source>
        <strain evidence="5 6">SCAWS-G2</strain>
    </source>
</reference>
<dbReference type="InterPro" id="IPR000792">
    <property type="entry name" value="Tscrpt_reg_LuxR_C"/>
</dbReference>
<dbReference type="SUPFAM" id="SSF46894">
    <property type="entry name" value="C-terminal effector domain of the bipartite response regulators"/>
    <property type="match status" value="1"/>
</dbReference>
<dbReference type="PROSITE" id="PS50043">
    <property type="entry name" value="HTH_LUXR_2"/>
    <property type="match status" value="1"/>
</dbReference>
<dbReference type="AlphaFoldDB" id="A0A4P6K3Y1"/>
<dbReference type="Gene3D" id="1.10.10.10">
    <property type="entry name" value="Winged helix-like DNA-binding domain superfamily/Winged helix DNA-binding domain"/>
    <property type="match status" value="1"/>
</dbReference>
<dbReference type="PANTHER" id="PTHR44688">
    <property type="entry name" value="DNA-BINDING TRANSCRIPTIONAL ACTIVATOR DEVR_DOSR"/>
    <property type="match status" value="1"/>
</dbReference>
<name>A0A4P6K3Y1_KTERU</name>
<evidence type="ECO:0000256" key="3">
    <source>
        <dbReference type="ARBA" id="ARBA00023163"/>
    </source>
</evidence>
<dbReference type="OrthoDB" id="163534at2"/>
<sequence length="257" mass="28933">MAPMQAPGHLLSRLNACLLLEIYLAGHFLSLHLVDNSQPLRKENPMFRRNSGRIDQELVSVSPTGHEERPLAQSLLFAVVDTAHCHPRTIGKYLCQSVTEITAHHAYLSLHLSSVTCPEPYETGSLRYPVQYEHYSYGTLCIALNAHTHLPCLSSSVAEQLAKTCGIIIDRVEKDTFVRYQAHHPWIEPLTMRERDVLMHMGHGYTQGEIARLLHISPTTVATHRQHIYAKWGLNSPLSAVLMGHEIGLFFYLADTP</sequence>
<organism evidence="5 6">
    <name type="scientific">Ktedonosporobacter rubrisoli</name>
    <dbReference type="NCBI Taxonomy" id="2509675"/>
    <lineage>
        <taxon>Bacteria</taxon>
        <taxon>Bacillati</taxon>
        <taxon>Chloroflexota</taxon>
        <taxon>Ktedonobacteria</taxon>
        <taxon>Ktedonobacterales</taxon>
        <taxon>Ktedonosporobacteraceae</taxon>
        <taxon>Ktedonosporobacter</taxon>
    </lineage>
</organism>
<evidence type="ECO:0000313" key="5">
    <source>
        <dbReference type="EMBL" id="QBD82874.1"/>
    </source>
</evidence>
<dbReference type="Pfam" id="PF00196">
    <property type="entry name" value="GerE"/>
    <property type="match status" value="1"/>
</dbReference>
<evidence type="ECO:0000313" key="6">
    <source>
        <dbReference type="Proteomes" id="UP000290365"/>
    </source>
</evidence>
<keyword evidence="6" id="KW-1185">Reference proteome</keyword>
<protein>
    <submittedName>
        <fullName evidence="5">Response regulator transcription factor</fullName>
    </submittedName>
</protein>
<dbReference type="SMART" id="SM00421">
    <property type="entry name" value="HTH_LUXR"/>
    <property type="match status" value="1"/>
</dbReference>
<dbReference type="GO" id="GO:0006355">
    <property type="term" value="P:regulation of DNA-templated transcription"/>
    <property type="evidence" value="ECO:0007669"/>
    <property type="project" value="InterPro"/>
</dbReference>
<keyword evidence="3" id="KW-0804">Transcription</keyword>
<accession>A0A4P6K3Y1</accession>
<evidence type="ECO:0000256" key="2">
    <source>
        <dbReference type="ARBA" id="ARBA00023125"/>
    </source>
</evidence>
<dbReference type="GO" id="GO:0003677">
    <property type="term" value="F:DNA binding"/>
    <property type="evidence" value="ECO:0007669"/>
    <property type="project" value="UniProtKB-KW"/>
</dbReference>
<dbReference type="PRINTS" id="PR00038">
    <property type="entry name" value="HTHLUXR"/>
</dbReference>
<dbReference type="KEGG" id="kbs:EPA93_45700"/>
<evidence type="ECO:0000259" key="4">
    <source>
        <dbReference type="PROSITE" id="PS50043"/>
    </source>
</evidence>
<keyword evidence="2" id="KW-0238">DNA-binding</keyword>